<reference evidence="6" key="1">
    <citation type="submission" date="2017-02" db="UniProtKB">
        <authorList>
            <consortium name="WormBaseParasite"/>
        </authorList>
    </citation>
    <scope>IDENTIFICATION</scope>
</reference>
<feature type="domain" description="PLD phosphodiesterase" evidence="3">
    <location>
        <begin position="422"/>
        <end position="448"/>
    </location>
</feature>
<dbReference type="Pfam" id="PF13918">
    <property type="entry name" value="PLDc_3"/>
    <property type="match status" value="1"/>
</dbReference>
<dbReference type="Proteomes" id="UP000276776">
    <property type="component" value="Unassembled WGS sequence"/>
</dbReference>
<dbReference type="EMBL" id="UYYF01000015">
    <property type="protein sequence ID" value="VDM95133.1"/>
    <property type="molecule type" value="Genomic_DNA"/>
</dbReference>
<feature type="transmembrane region" description="Helical" evidence="2">
    <location>
        <begin position="65"/>
        <end position="85"/>
    </location>
</feature>
<accession>A0A0N5CJN4</accession>
<comment type="similarity">
    <text evidence="1">Belongs to the phospholipase D family.</text>
</comment>
<dbReference type="OMA" id="VASFYWN"/>
<dbReference type="AlphaFoldDB" id="A0A0N5CJN4"/>
<evidence type="ECO:0000256" key="1">
    <source>
        <dbReference type="ARBA" id="ARBA00008664"/>
    </source>
</evidence>
<evidence type="ECO:0000313" key="4">
    <source>
        <dbReference type="EMBL" id="VDM95133.1"/>
    </source>
</evidence>
<sequence length="493" mass="56450">MIKLKKLLTQDGRADMTNFEMDLFDTRMNSYTLEKVVKSFNFIKHVYICTDESEQCCQHSIIKPACVPISVISLFIFLIVFLPLFSEDNFDNTSMRYVRSGCCTDQCRVQFVESIPSVLAFNSSIRNLETYDVWKSLLDETRTSIDIASLYWNLRDPEALPASREVGNDTFARFLVAAKRGVRVSFLFSFINLFIVNMSKLFGTNGILHTKFWIADSRHVYIGSANMDWKSLTMVKEFGVIIWNCTCIANDLYKIFNVYWRLGVDGAIVPHKWPLNLRTYFNFSHPLKLSNVGDTGVFISSSPPEFNAKGREEDGNAIVAVMGDAENFVHISVMDYMPVTLYMTNNTYWPKLDDAIRSTAYRGVKIRLLVGYWKYSKPEMISFLKSLLEINSGIPSRANHSGKIEVKMFAFPTNSSPEEFSYTYVNHCKYMVTEKIAYIGTSNWVGDYFLNTAGVGVSFISPSFAKSLNEVFMRDWNSVYAKNVRDFLLTKHS</sequence>
<dbReference type="STRING" id="103827.A0A0N5CJN4"/>
<evidence type="ECO:0000313" key="5">
    <source>
        <dbReference type="Proteomes" id="UP000276776"/>
    </source>
</evidence>
<dbReference type="Gene3D" id="3.30.870.10">
    <property type="entry name" value="Endonuclease Chain A"/>
    <property type="match status" value="2"/>
</dbReference>
<keyword evidence="5" id="KW-1185">Reference proteome</keyword>
<keyword evidence="2" id="KW-1133">Transmembrane helix</keyword>
<dbReference type="InterPro" id="IPR001736">
    <property type="entry name" value="PLipase_D/transphosphatidylase"/>
</dbReference>
<keyword evidence="2" id="KW-0472">Membrane</keyword>
<dbReference type="SUPFAM" id="SSF56024">
    <property type="entry name" value="Phospholipase D/nuclease"/>
    <property type="match status" value="2"/>
</dbReference>
<dbReference type="CDD" id="cd09106">
    <property type="entry name" value="PLDc_vPLD3_4_5_like_1"/>
    <property type="match status" value="1"/>
</dbReference>
<name>A0A0N5CJN4_THECL</name>
<protein>
    <submittedName>
        <fullName evidence="6">PLD phosphodiesterase domain-containing protein</fullName>
    </submittedName>
</protein>
<dbReference type="GO" id="GO:0003824">
    <property type="term" value="F:catalytic activity"/>
    <property type="evidence" value="ECO:0007669"/>
    <property type="project" value="InterPro"/>
</dbReference>
<organism evidence="6">
    <name type="scientific">Thelazia callipaeda</name>
    <name type="common">Oriental eyeworm</name>
    <name type="synonym">Parasitic nematode</name>
    <dbReference type="NCBI Taxonomy" id="103827"/>
    <lineage>
        <taxon>Eukaryota</taxon>
        <taxon>Metazoa</taxon>
        <taxon>Ecdysozoa</taxon>
        <taxon>Nematoda</taxon>
        <taxon>Chromadorea</taxon>
        <taxon>Rhabditida</taxon>
        <taxon>Spirurina</taxon>
        <taxon>Spiruromorpha</taxon>
        <taxon>Thelazioidea</taxon>
        <taxon>Thelaziidae</taxon>
        <taxon>Thelazia</taxon>
    </lineage>
</organism>
<dbReference type="PROSITE" id="PS50035">
    <property type="entry name" value="PLD"/>
    <property type="match status" value="2"/>
</dbReference>
<keyword evidence="2" id="KW-0812">Transmembrane</keyword>
<dbReference type="PANTHER" id="PTHR10185">
    <property type="entry name" value="PHOSPHOLIPASE D - RELATED"/>
    <property type="match status" value="1"/>
</dbReference>
<dbReference type="WBParaSite" id="TCLT_0000024601-mRNA-1">
    <property type="protein sequence ID" value="TCLT_0000024601-mRNA-1"/>
    <property type="gene ID" value="TCLT_0000024601"/>
</dbReference>
<dbReference type="OrthoDB" id="1923775at2759"/>
<gene>
    <name evidence="4" type="ORF">TCLT_LOCUS247</name>
</gene>
<dbReference type="SMART" id="SM00155">
    <property type="entry name" value="PLDc"/>
    <property type="match status" value="2"/>
</dbReference>
<evidence type="ECO:0000259" key="3">
    <source>
        <dbReference type="PROSITE" id="PS50035"/>
    </source>
</evidence>
<dbReference type="CDD" id="cd09107">
    <property type="entry name" value="PLDc_vPLD3_4_5_like_2"/>
    <property type="match status" value="1"/>
</dbReference>
<dbReference type="Pfam" id="PF00614">
    <property type="entry name" value="PLDc"/>
    <property type="match status" value="1"/>
</dbReference>
<reference evidence="4 5" key="2">
    <citation type="submission" date="2018-11" db="EMBL/GenBank/DDBJ databases">
        <authorList>
            <consortium name="Pathogen Informatics"/>
        </authorList>
    </citation>
    <scope>NUCLEOTIDE SEQUENCE [LARGE SCALE GENOMIC DNA]</scope>
</reference>
<proteinExistence type="inferred from homology"/>
<dbReference type="InterPro" id="IPR050874">
    <property type="entry name" value="Diverse_PLD-related"/>
</dbReference>
<dbReference type="InterPro" id="IPR032803">
    <property type="entry name" value="PLDc_3"/>
</dbReference>
<evidence type="ECO:0000313" key="6">
    <source>
        <dbReference type="WBParaSite" id="TCLT_0000024601-mRNA-1"/>
    </source>
</evidence>
<feature type="domain" description="PLD phosphodiesterase" evidence="3">
    <location>
        <begin position="204"/>
        <end position="231"/>
    </location>
</feature>
<dbReference type="PANTHER" id="PTHR10185:SF17">
    <property type="entry name" value="GM01519P-RELATED"/>
    <property type="match status" value="1"/>
</dbReference>
<evidence type="ECO:0000256" key="2">
    <source>
        <dbReference type="SAM" id="Phobius"/>
    </source>
</evidence>